<reference evidence="1" key="1">
    <citation type="submission" date="2017-07" db="EMBL/GenBank/DDBJ databases">
        <title>Taro Niue Genome Assembly and Annotation.</title>
        <authorList>
            <person name="Atibalentja N."/>
            <person name="Keating K."/>
            <person name="Fields C.J."/>
        </authorList>
    </citation>
    <scope>NUCLEOTIDE SEQUENCE</scope>
    <source>
        <strain evidence="1">Niue_2</strain>
        <tissue evidence="1">Leaf</tissue>
    </source>
</reference>
<gene>
    <name evidence="1" type="ORF">Taro_016185</name>
</gene>
<organism evidence="1 2">
    <name type="scientific">Colocasia esculenta</name>
    <name type="common">Wild taro</name>
    <name type="synonym">Arum esculentum</name>
    <dbReference type="NCBI Taxonomy" id="4460"/>
    <lineage>
        <taxon>Eukaryota</taxon>
        <taxon>Viridiplantae</taxon>
        <taxon>Streptophyta</taxon>
        <taxon>Embryophyta</taxon>
        <taxon>Tracheophyta</taxon>
        <taxon>Spermatophyta</taxon>
        <taxon>Magnoliopsida</taxon>
        <taxon>Liliopsida</taxon>
        <taxon>Araceae</taxon>
        <taxon>Aroideae</taxon>
        <taxon>Colocasieae</taxon>
        <taxon>Colocasia</taxon>
    </lineage>
</organism>
<sequence length="277" mass="30317">MSRWLDALRHQRRHRPRRARPYRDAVGSRDNAVTPRFPVVIGLLSRHISRSRLGCCRDALPGLNKGCRGALPVTMDCSVLVSAVAVLPQGLSYAASIGLAGAFWRVFPERCLRGSGGGSPRTGLCCFYSSACCSVLSDGLCSLVVGVVHSSEGSSQDRPLSLLAEVLPRSALCSFWATVVLPLWFEVCRSVGLLLVRFSQDGSWRFLAEVLPKAAFLLGRLQSRRCALGRASGCCVGQLVSLFVSKFSRPHWWDCVSPWLGWFASFPTPYVLSQMVV</sequence>
<dbReference type="EMBL" id="NMUH01000711">
    <property type="protein sequence ID" value="MQL83681.1"/>
    <property type="molecule type" value="Genomic_DNA"/>
</dbReference>
<protein>
    <submittedName>
        <fullName evidence="1">Uncharacterized protein</fullName>
    </submittedName>
</protein>
<accession>A0A843UJX9</accession>
<name>A0A843UJX9_COLES</name>
<proteinExistence type="predicted"/>
<keyword evidence="2" id="KW-1185">Reference proteome</keyword>
<dbReference type="AlphaFoldDB" id="A0A843UJX9"/>
<evidence type="ECO:0000313" key="2">
    <source>
        <dbReference type="Proteomes" id="UP000652761"/>
    </source>
</evidence>
<evidence type="ECO:0000313" key="1">
    <source>
        <dbReference type="EMBL" id="MQL83681.1"/>
    </source>
</evidence>
<comment type="caution">
    <text evidence="1">The sequence shown here is derived from an EMBL/GenBank/DDBJ whole genome shotgun (WGS) entry which is preliminary data.</text>
</comment>
<dbReference type="Proteomes" id="UP000652761">
    <property type="component" value="Unassembled WGS sequence"/>
</dbReference>